<dbReference type="GO" id="GO:0015871">
    <property type="term" value="P:choline transport"/>
    <property type="evidence" value="ECO:0007669"/>
    <property type="project" value="TreeGrafter"/>
</dbReference>
<dbReference type="Pfam" id="PF04069">
    <property type="entry name" value="OpuAC"/>
    <property type="match status" value="1"/>
</dbReference>
<gene>
    <name evidence="7" type="ORF">ISALK_08050</name>
</gene>
<evidence type="ECO:0000256" key="3">
    <source>
        <dbReference type="ARBA" id="ARBA00022475"/>
    </source>
</evidence>
<dbReference type="GO" id="GO:0031460">
    <property type="term" value="P:glycine betaine transport"/>
    <property type="evidence" value="ECO:0007669"/>
    <property type="project" value="TreeGrafter"/>
</dbReference>
<dbReference type="GO" id="GO:0005275">
    <property type="term" value="F:amine transmembrane transporter activity"/>
    <property type="evidence" value="ECO:0007669"/>
    <property type="project" value="TreeGrafter"/>
</dbReference>
<keyword evidence="4" id="KW-0472">Membrane</keyword>
<dbReference type="SUPFAM" id="SSF53850">
    <property type="entry name" value="Periplasmic binding protein-like II"/>
    <property type="match status" value="1"/>
</dbReference>
<dbReference type="Gene3D" id="3.40.190.10">
    <property type="entry name" value="Periplasmic binding protein-like II"/>
    <property type="match status" value="1"/>
</dbReference>
<dbReference type="EMBL" id="SUMG01000008">
    <property type="protein sequence ID" value="NBG88452.1"/>
    <property type="molecule type" value="Genomic_DNA"/>
</dbReference>
<feature type="domain" description="ABC-type glycine betaine transport system substrate-binding" evidence="6">
    <location>
        <begin position="46"/>
        <end position="288"/>
    </location>
</feature>
<evidence type="ECO:0000259" key="6">
    <source>
        <dbReference type="Pfam" id="PF04069"/>
    </source>
</evidence>
<dbReference type="PROSITE" id="PS51257">
    <property type="entry name" value="PROKAR_LIPOPROTEIN"/>
    <property type="match status" value="1"/>
</dbReference>
<dbReference type="CDD" id="cd13639">
    <property type="entry name" value="PBP2_OpuAC_like"/>
    <property type="match status" value="1"/>
</dbReference>
<evidence type="ECO:0000313" key="8">
    <source>
        <dbReference type="Proteomes" id="UP000449710"/>
    </source>
</evidence>
<dbReference type="Proteomes" id="UP000449710">
    <property type="component" value="Unassembled WGS sequence"/>
</dbReference>
<reference evidence="7 8" key="1">
    <citation type="submission" date="2019-04" db="EMBL/GenBank/DDBJ databases">
        <title>Isachenkonia alkalipeptolytica gen. nov. sp. nov. a new anaerobic, alkiliphilic organothrophic bacterium capable to reduce synthesized ferrihydrite isolated from a soda lake.</title>
        <authorList>
            <person name="Toshchakov S.V."/>
            <person name="Zavarzina D.G."/>
            <person name="Zhilina T.N."/>
            <person name="Kostrikina N.A."/>
            <person name="Kublanov I.V."/>
        </authorList>
    </citation>
    <scope>NUCLEOTIDE SEQUENCE [LARGE SCALE GENOMIC DNA]</scope>
    <source>
        <strain evidence="7 8">Z-1701</strain>
    </source>
</reference>
<comment type="subcellular location">
    <subcellularLocation>
        <location evidence="1">Cell membrane</location>
    </subcellularLocation>
</comment>
<dbReference type="GO" id="GO:0043190">
    <property type="term" value="C:ATP-binding cassette (ABC) transporter complex"/>
    <property type="evidence" value="ECO:0007669"/>
    <property type="project" value="InterPro"/>
</dbReference>
<dbReference type="PANTHER" id="PTHR47737">
    <property type="entry name" value="GLYCINE BETAINE/PROLINE BETAINE TRANSPORT SYSTEM PERMEASE PROTEIN PROW"/>
    <property type="match status" value="1"/>
</dbReference>
<organism evidence="7 8">
    <name type="scientific">Isachenkonia alkalipeptolytica</name>
    <dbReference type="NCBI Taxonomy" id="2565777"/>
    <lineage>
        <taxon>Bacteria</taxon>
        <taxon>Bacillati</taxon>
        <taxon>Bacillota</taxon>
        <taxon>Clostridia</taxon>
        <taxon>Eubacteriales</taxon>
        <taxon>Clostridiaceae</taxon>
        <taxon>Isachenkonia</taxon>
    </lineage>
</organism>
<dbReference type="AlphaFoldDB" id="A0AA44BDY9"/>
<evidence type="ECO:0000256" key="2">
    <source>
        <dbReference type="ARBA" id="ARBA00022448"/>
    </source>
</evidence>
<dbReference type="GO" id="GO:0015226">
    <property type="term" value="F:carnitine transmembrane transporter activity"/>
    <property type="evidence" value="ECO:0007669"/>
    <property type="project" value="TreeGrafter"/>
</dbReference>
<keyword evidence="2" id="KW-0813">Transport</keyword>
<feature type="chain" id="PRO_5041336019" evidence="5">
    <location>
        <begin position="26"/>
        <end position="301"/>
    </location>
</feature>
<dbReference type="Gene3D" id="3.40.190.100">
    <property type="entry name" value="Glycine betaine-binding periplasmic protein, domain 2"/>
    <property type="match status" value="1"/>
</dbReference>
<protein>
    <submittedName>
        <fullName evidence="7">Glycine betaine ABC transporter substrate-binding protein</fullName>
    </submittedName>
</protein>
<sequence length="301" mass="34838">MFTSYKSKKAILVFAVLLLSMIVLFACGDSEEEVDNGGKEAESNETIVFGMSNWSSTRVPTDIIRLILEEAGYETDETHADQPLIFMGLENENIDFFMDAWLPHTEEYLWEQYQESLIKVATSYEDVPLGWVVPTYVEADSIDDLVGNSDQYTDQIIGLSPGSGMTETSMQMMDDYDLEEYEYVSSSESAMMANAVRFIEREEAVIFLGWRPHSMFTQFDLKFLDGQDDYFKSDNVYVISYDGIQEKHPEVYDMLSRWSIDVEDLEEIMYQHEENEVPFDELAEEWVEDNRDKVDYILGNE</sequence>
<feature type="signal peptide" evidence="5">
    <location>
        <begin position="1"/>
        <end position="25"/>
    </location>
</feature>
<accession>A0AA44BDY9</accession>
<comment type="caution">
    <text evidence="7">The sequence shown here is derived from an EMBL/GenBank/DDBJ whole genome shotgun (WGS) entry which is preliminary data.</text>
</comment>
<evidence type="ECO:0000256" key="1">
    <source>
        <dbReference type="ARBA" id="ARBA00004236"/>
    </source>
</evidence>
<dbReference type="InterPro" id="IPR007210">
    <property type="entry name" value="ABC_Gly_betaine_transp_sub-bd"/>
</dbReference>
<keyword evidence="3" id="KW-1003">Cell membrane</keyword>
<dbReference type="RefSeq" id="WP_160721053.1">
    <property type="nucleotide sequence ID" value="NZ_SUMG01000008.1"/>
</dbReference>
<keyword evidence="8" id="KW-1185">Reference proteome</keyword>
<proteinExistence type="predicted"/>
<keyword evidence="5" id="KW-0732">Signal</keyword>
<dbReference type="PANTHER" id="PTHR47737:SF1">
    <property type="entry name" value="GLYCINE BETAINE_PROLINE BETAINE TRANSPORT SYSTEM PERMEASE PROTEIN PROW"/>
    <property type="match status" value="1"/>
</dbReference>
<evidence type="ECO:0000313" key="7">
    <source>
        <dbReference type="EMBL" id="NBG88452.1"/>
    </source>
</evidence>
<name>A0AA44BDY9_9CLOT</name>
<evidence type="ECO:0000256" key="5">
    <source>
        <dbReference type="SAM" id="SignalP"/>
    </source>
</evidence>
<evidence type="ECO:0000256" key="4">
    <source>
        <dbReference type="ARBA" id="ARBA00023136"/>
    </source>
</evidence>